<dbReference type="Gene3D" id="1.10.10.10">
    <property type="entry name" value="Winged helix-like DNA-binding domain superfamily/Winged helix DNA-binding domain"/>
    <property type="match status" value="1"/>
</dbReference>
<protein>
    <submittedName>
        <fullName evidence="3">LuxR C-terminal-related transcriptional regulator</fullName>
    </submittedName>
</protein>
<accession>A0ABS8BTQ1</accession>
<dbReference type="PROSITE" id="PS50043">
    <property type="entry name" value="HTH_LUXR_2"/>
    <property type="match status" value="1"/>
</dbReference>
<gene>
    <name evidence="3" type="ORF">LGQ03_07630</name>
</gene>
<keyword evidence="1" id="KW-0472">Membrane</keyword>
<evidence type="ECO:0000259" key="2">
    <source>
        <dbReference type="PROSITE" id="PS50043"/>
    </source>
</evidence>
<keyword evidence="1" id="KW-1133">Transmembrane helix</keyword>
<dbReference type="Pfam" id="PF00196">
    <property type="entry name" value="GerE"/>
    <property type="match status" value="1"/>
</dbReference>
<dbReference type="EMBL" id="JAJATZ010000003">
    <property type="protein sequence ID" value="MCB5199108.1"/>
    <property type="molecule type" value="Genomic_DNA"/>
</dbReference>
<dbReference type="SUPFAM" id="SSF46894">
    <property type="entry name" value="C-terminal effector domain of the bipartite response regulators"/>
    <property type="match status" value="1"/>
</dbReference>
<comment type="caution">
    <text evidence="3">The sequence shown here is derived from an EMBL/GenBank/DDBJ whole genome shotgun (WGS) entry which is preliminary data.</text>
</comment>
<keyword evidence="1" id="KW-0812">Transmembrane</keyword>
<sequence>MKQVLKPNSRSRRVLFLGAAVLQLVCLGLFTIDILSEMSSPDFHTLVETLSVLGLCLSIAVTFREYLHLINRNRRIERELGAATGAFSQMMQENFAQWGLSPAERDVALMSVKGLSVSEIATLRETANGTVKAQCTAIYRKAGVSNRAELISVMIEDLIAGVPLPGQTHQSSST</sequence>
<dbReference type="Proteomes" id="UP001138961">
    <property type="component" value="Unassembled WGS sequence"/>
</dbReference>
<proteinExistence type="predicted"/>
<feature type="domain" description="HTH luxR-type" evidence="2">
    <location>
        <begin position="93"/>
        <end position="158"/>
    </location>
</feature>
<keyword evidence="4" id="KW-1185">Reference proteome</keyword>
<evidence type="ECO:0000313" key="3">
    <source>
        <dbReference type="EMBL" id="MCB5199108.1"/>
    </source>
</evidence>
<dbReference type="CDD" id="cd06170">
    <property type="entry name" value="LuxR_C_like"/>
    <property type="match status" value="1"/>
</dbReference>
<evidence type="ECO:0000313" key="4">
    <source>
        <dbReference type="Proteomes" id="UP001138961"/>
    </source>
</evidence>
<dbReference type="InterPro" id="IPR000792">
    <property type="entry name" value="Tscrpt_reg_LuxR_C"/>
</dbReference>
<dbReference type="RefSeq" id="WP_226747928.1">
    <property type="nucleotide sequence ID" value="NZ_JAJATZ010000003.1"/>
</dbReference>
<reference evidence="3" key="1">
    <citation type="submission" date="2021-10" db="EMBL/GenBank/DDBJ databases">
        <title>Loktanella gaetbuli sp. nov., isolated from a tidal flat.</title>
        <authorList>
            <person name="Park S."/>
            <person name="Yoon J.-H."/>
        </authorList>
    </citation>
    <scope>NUCLEOTIDE SEQUENCE</scope>
    <source>
        <strain evidence="3">TSTF-M6</strain>
    </source>
</reference>
<dbReference type="SMART" id="SM00421">
    <property type="entry name" value="HTH_LUXR"/>
    <property type="match status" value="1"/>
</dbReference>
<evidence type="ECO:0000256" key="1">
    <source>
        <dbReference type="SAM" id="Phobius"/>
    </source>
</evidence>
<dbReference type="InterPro" id="IPR016032">
    <property type="entry name" value="Sig_transdc_resp-reg_C-effctor"/>
</dbReference>
<organism evidence="3 4">
    <name type="scientific">Loktanella gaetbuli</name>
    <dbReference type="NCBI Taxonomy" id="2881335"/>
    <lineage>
        <taxon>Bacteria</taxon>
        <taxon>Pseudomonadati</taxon>
        <taxon>Pseudomonadota</taxon>
        <taxon>Alphaproteobacteria</taxon>
        <taxon>Rhodobacterales</taxon>
        <taxon>Roseobacteraceae</taxon>
        <taxon>Loktanella</taxon>
    </lineage>
</organism>
<feature type="transmembrane region" description="Helical" evidence="1">
    <location>
        <begin position="47"/>
        <end position="67"/>
    </location>
</feature>
<dbReference type="InterPro" id="IPR036388">
    <property type="entry name" value="WH-like_DNA-bd_sf"/>
</dbReference>
<name>A0ABS8BTQ1_9RHOB</name>
<feature type="transmembrane region" description="Helical" evidence="1">
    <location>
        <begin position="14"/>
        <end position="35"/>
    </location>
</feature>